<protein>
    <submittedName>
        <fullName evidence="1">Uncharacterized protein</fullName>
    </submittedName>
</protein>
<comment type="caution">
    <text evidence="1">The sequence shown here is derived from an EMBL/GenBank/DDBJ whole genome shotgun (WGS) entry which is preliminary data.</text>
</comment>
<gene>
    <name evidence="1" type="ORF">OJ253_557</name>
</gene>
<dbReference type="Proteomes" id="UP001067231">
    <property type="component" value="Unassembled WGS sequence"/>
</dbReference>
<sequence length="90" mass="10250">MKHAQISLFNTIKEYIFTNDLNSDSNNVIKSESSDSTIIAQLTTMNLELAGFSPSFVERIVSPITYSQFLRSFKDIVPINKFYCSDMLDN</sequence>
<dbReference type="EMBL" id="JAPCXC010000007">
    <property type="protein sequence ID" value="KAJ1612385.1"/>
    <property type="molecule type" value="Genomic_DNA"/>
</dbReference>
<proteinExistence type="predicted"/>
<dbReference type="AlphaFoldDB" id="A0A9D5DKT0"/>
<evidence type="ECO:0000313" key="1">
    <source>
        <dbReference type="EMBL" id="KAJ1612385.1"/>
    </source>
</evidence>
<accession>A0A9D5DKT0</accession>
<organism evidence="1">
    <name type="scientific">Cryptosporidium canis</name>
    <dbReference type="NCBI Taxonomy" id="195482"/>
    <lineage>
        <taxon>Eukaryota</taxon>
        <taxon>Sar</taxon>
        <taxon>Alveolata</taxon>
        <taxon>Apicomplexa</taxon>
        <taxon>Conoidasida</taxon>
        <taxon>Coccidia</taxon>
        <taxon>Eucoccidiorida</taxon>
        <taxon>Eimeriorina</taxon>
        <taxon>Cryptosporidiidae</taxon>
        <taxon>Cryptosporidium</taxon>
    </lineage>
</organism>
<reference evidence="1" key="1">
    <citation type="submission" date="2022-10" db="EMBL/GenBank/DDBJ databases">
        <title>Adaptive evolution leads to modifications in subtelomeric GC content in a zoonotic Cryptosporidium species.</title>
        <authorList>
            <person name="Li J."/>
            <person name="Feng Y."/>
            <person name="Xiao L."/>
        </authorList>
    </citation>
    <scope>NUCLEOTIDE SEQUENCE</scope>
    <source>
        <strain evidence="1">33844</strain>
    </source>
</reference>
<name>A0A9D5DKT0_9CRYT</name>